<evidence type="ECO:0000313" key="5">
    <source>
        <dbReference type="Proteomes" id="UP000196573"/>
    </source>
</evidence>
<dbReference type="GO" id="GO:0005829">
    <property type="term" value="C:cytosol"/>
    <property type="evidence" value="ECO:0007669"/>
    <property type="project" value="TreeGrafter"/>
</dbReference>
<dbReference type="Proteomes" id="UP000196573">
    <property type="component" value="Unassembled WGS sequence"/>
</dbReference>
<dbReference type="Pfam" id="PF00156">
    <property type="entry name" value="Pribosyltran"/>
    <property type="match status" value="1"/>
</dbReference>
<dbReference type="PANTHER" id="PTHR43340:SF1">
    <property type="entry name" value="HYPOXANTHINE PHOSPHORIBOSYLTRANSFERASE"/>
    <property type="match status" value="1"/>
</dbReference>
<proteinExistence type="predicted"/>
<dbReference type="NCBIfam" id="NF006605">
    <property type="entry name" value="PRK09162.1"/>
    <property type="match status" value="1"/>
</dbReference>
<dbReference type="InterPro" id="IPR029057">
    <property type="entry name" value="PRTase-like"/>
</dbReference>
<comment type="catalytic activity">
    <reaction evidence="1">
        <text>GMP + diphosphate = guanine + 5-phospho-alpha-D-ribose 1-diphosphate</text>
        <dbReference type="Rhea" id="RHEA:25424"/>
        <dbReference type="ChEBI" id="CHEBI:16235"/>
        <dbReference type="ChEBI" id="CHEBI:33019"/>
        <dbReference type="ChEBI" id="CHEBI:58017"/>
        <dbReference type="ChEBI" id="CHEBI:58115"/>
        <dbReference type="EC" id="2.4.2.8"/>
    </reaction>
    <physiologicalReaction direction="right-to-left" evidence="1">
        <dbReference type="Rhea" id="RHEA:25426"/>
    </physiologicalReaction>
</comment>
<feature type="domain" description="Phosphoribosyltransferase" evidence="3">
    <location>
        <begin position="23"/>
        <end position="158"/>
    </location>
</feature>
<dbReference type="GO" id="GO:0052657">
    <property type="term" value="F:guanine phosphoribosyltransferase activity"/>
    <property type="evidence" value="ECO:0007669"/>
    <property type="project" value="RHEA"/>
</dbReference>
<gene>
    <name evidence="4" type="primary">hpt_1</name>
    <name evidence="4" type="ORF">EHSB41UT_00416</name>
</gene>
<keyword evidence="5" id="KW-1185">Reference proteome</keyword>
<dbReference type="OrthoDB" id="9802824at2"/>
<dbReference type="GO" id="GO:0000287">
    <property type="term" value="F:magnesium ion binding"/>
    <property type="evidence" value="ECO:0007669"/>
    <property type="project" value="TreeGrafter"/>
</dbReference>
<organism evidence="4 5">
    <name type="scientific">Parendozoicomonas haliclonae</name>
    <dbReference type="NCBI Taxonomy" id="1960125"/>
    <lineage>
        <taxon>Bacteria</taxon>
        <taxon>Pseudomonadati</taxon>
        <taxon>Pseudomonadota</taxon>
        <taxon>Gammaproteobacteria</taxon>
        <taxon>Oceanospirillales</taxon>
        <taxon>Endozoicomonadaceae</taxon>
        <taxon>Parendozoicomonas</taxon>
    </lineage>
</organism>
<evidence type="ECO:0000256" key="1">
    <source>
        <dbReference type="ARBA" id="ARBA00048811"/>
    </source>
</evidence>
<dbReference type="GO" id="GO:0004422">
    <property type="term" value="F:hypoxanthine phosphoribosyltransferase activity"/>
    <property type="evidence" value="ECO:0007669"/>
    <property type="project" value="TreeGrafter"/>
</dbReference>
<evidence type="ECO:0000313" key="4">
    <source>
        <dbReference type="EMBL" id="SMA34544.1"/>
    </source>
</evidence>
<dbReference type="GO" id="GO:0046100">
    <property type="term" value="P:hypoxanthine metabolic process"/>
    <property type="evidence" value="ECO:0007669"/>
    <property type="project" value="TreeGrafter"/>
</dbReference>
<keyword evidence="4" id="KW-0808">Transferase</keyword>
<dbReference type="Gene3D" id="3.40.50.2020">
    <property type="match status" value="1"/>
</dbReference>
<dbReference type="AlphaFoldDB" id="A0A1X7AEW8"/>
<dbReference type="GO" id="GO:0032264">
    <property type="term" value="P:IMP salvage"/>
    <property type="evidence" value="ECO:0007669"/>
    <property type="project" value="TreeGrafter"/>
</dbReference>
<dbReference type="SUPFAM" id="SSF53271">
    <property type="entry name" value="PRTase-like"/>
    <property type="match status" value="1"/>
</dbReference>
<sequence length="185" mass="20676">MSIDLDHIRQVFDEADCLFTREQVDSAIEHMAADISETLAEKNPLVFAVMNGGLVFAGKLLTHLHFPLESSYMHATRYRNTTRGGELDWKVPPAQDLKDRHVLIVDDILDEGHTLSAIVEHCKAAGAAEVLTAVLVDKKHDRKAHPGQKCDFTGLICEDRYIFGSGMDYQGYWRNAPGIYALKGH</sequence>
<name>A0A1X7AEW8_9GAMM</name>
<dbReference type="RefSeq" id="WP_087106395.1">
    <property type="nucleotide sequence ID" value="NZ_CBCSCN010000004.1"/>
</dbReference>
<reference evidence="4 5" key="1">
    <citation type="submission" date="2017-03" db="EMBL/GenBank/DDBJ databases">
        <authorList>
            <person name="Afonso C.L."/>
            <person name="Miller P.J."/>
            <person name="Scott M.A."/>
            <person name="Spackman E."/>
            <person name="Goraichik I."/>
            <person name="Dimitrov K.M."/>
            <person name="Suarez D.L."/>
            <person name="Swayne D.E."/>
        </authorList>
    </citation>
    <scope>NUCLEOTIDE SEQUENCE [LARGE SCALE GENOMIC DNA]</scope>
    <source>
        <strain evidence="4">SB41UT1</strain>
    </source>
</reference>
<evidence type="ECO:0000256" key="2">
    <source>
        <dbReference type="ARBA" id="ARBA00049402"/>
    </source>
</evidence>
<keyword evidence="4" id="KW-0328">Glycosyltransferase</keyword>
<dbReference type="GO" id="GO:0006178">
    <property type="term" value="P:guanine salvage"/>
    <property type="evidence" value="ECO:0007669"/>
    <property type="project" value="TreeGrafter"/>
</dbReference>
<dbReference type="EC" id="2.4.2.8" evidence="4"/>
<dbReference type="InterPro" id="IPR050408">
    <property type="entry name" value="HGPRT"/>
</dbReference>
<dbReference type="InterPro" id="IPR000836">
    <property type="entry name" value="PRTase_dom"/>
</dbReference>
<dbReference type="CDD" id="cd06223">
    <property type="entry name" value="PRTases_typeI"/>
    <property type="match status" value="1"/>
</dbReference>
<dbReference type="PANTHER" id="PTHR43340">
    <property type="entry name" value="HYPOXANTHINE-GUANINE PHOSPHORIBOSYLTRANSFERASE"/>
    <property type="match status" value="1"/>
</dbReference>
<evidence type="ECO:0000259" key="3">
    <source>
        <dbReference type="Pfam" id="PF00156"/>
    </source>
</evidence>
<dbReference type="EMBL" id="FWPT01000001">
    <property type="protein sequence ID" value="SMA34544.1"/>
    <property type="molecule type" value="Genomic_DNA"/>
</dbReference>
<comment type="catalytic activity">
    <reaction evidence="2">
        <text>IMP + diphosphate = hypoxanthine + 5-phospho-alpha-D-ribose 1-diphosphate</text>
        <dbReference type="Rhea" id="RHEA:17973"/>
        <dbReference type="ChEBI" id="CHEBI:17368"/>
        <dbReference type="ChEBI" id="CHEBI:33019"/>
        <dbReference type="ChEBI" id="CHEBI:58017"/>
        <dbReference type="ChEBI" id="CHEBI:58053"/>
        <dbReference type="EC" id="2.4.2.8"/>
    </reaction>
    <physiologicalReaction direction="right-to-left" evidence="2">
        <dbReference type="Rhea" id="RHEA:17975"/>
    </physiologicalReaction>
</comment>
<accession>A0A1X7AEW8</accession>
<protein>
    <submittedName>
        <fullName evidence="4">Hypoxanthine-guanine phosphoribosyltransferase</fullName>
        <ecNumber evidence="4">2.4.2.8</ecNumber>
    </submittedName>
</protein>
<dbReference type="GO" id="GO:0032263">
    <property type="term" value="P:GMP salvage"/>
    <property type="evidence" value="ECO:0007669"/>
    <property type="project" value="TreeGrafter"/>
</dbReference>